<accession>D7EHW0</accession>
<feature type="compositionally biased region" description="Acidic residues" evidence="1">
    <location>
        <begin position="71"/>
        <end position="80"/>
    </location>
</feature>
<name>D7EHW0_TRICA</name>
<reference evidence="2 3" key="2">
    <citation type="journal article" date="2010" name="Nucleic Acids Res.">
        <title>BeetleBase in 2010: revisions to provide comprehensive genomic information for Tribolium castaneum.</title>
        <authorList>
            <person name="Kim H.S."/>
            <person name="Murphy T."/>
            <person name="Xia J."/>
            <person name="Caragea D."/>
            <person name="Park Y."/>
            <person name="Beeman R.W."/>
            <person name="Lorenzen M.D."/>
            <person name="Butcher S."/>
            <person name="Manak J.R."/>
            <person name="Brown S.J."/>
        </authorList>
    </citation>
    <scope>NUCLEOTIDE SEQUENCE [LARGE SCALE GENOMIC DNA]</scope>
    <source>
        <strain evidence="2 3">Georgia GA2</strain>
    </source>
</reference>
<dbReference type="EMBL" id="KQ973114">
    <property type="protein sequence ID" value="EFA12168.1"/>
    <property type="molecule type" value="Genomic_DNA"/>
</dbReference>
<evidence type="ECO:0000256" key="1">
    <source>
        <dbReference type="SAM" id="MobiDB-lite"/>
    </source>
</evidence>
<organism evidence="2 3">
    <name type="scientific">Tribolium castaneum</name>
    <name type="common">Red flour beetle</name>
    <dbReference type="NCBI Taxonomy" id="7070"/>
    <lineage>
        <taxon>Eukaryota</taxon>
        <taxon>Metazoa</taxon>
        <taxon>Ecdysozoa</taxon>
        <taxon>Arthropoda</taxon>
        <taxon>Hexapoda</taxon>
        <taxon>Insecta</taxon>
        <taxon>Pterygota</taxon>
        <taxon>Neoptera</taxon>
        <taxon>Endopterygota</taxon>
        <taxon>Coleoptera</taxon>
        <taxon>Polyphaga</taxon>
        <taxon>Cucujiformia</taxon>
        <taxon>Tenebrionidae</taxon>
        <taxon>Tenebrionidae incertae sedis</taxon>
        <taxon>Tribolium</taxon>
    </lineage>
</organism>
<evidence type="ECO:0000313" key="3">
    <source>
        <dbReference type="Proteomes" id="UP000007266"/>
    </source>
</evidence>
<dbReference type="HOGENOM" id="CLU_2295234_0_0_1"/>
<reference evidence="2 3" key="1">
    <citation type="journal article" date="2008" name="Nature">
        <title>The genome of the model beetle and pest Tribolium castaneum.</title>
        <authorList>
            <consortium name="Tribolium Genome Sequencing Consortium"/>
            <person name="Richards S."/>
            <person name="Gibbs R.A."/>
            <person name="Weinstock G.M."/>
            <person name="Brown S.J."/>
            <person name="Denell R."/>
            <person name="Beeman R.W."/>
            <person name="Gibbs R."/>
            <person name="Beeman R.W."/>
            <person name="Brown S.J."/>
            <person name="Bucher G."/>
            <person name="Friedrich M."/>
            <person name="Grimmelikhuijzen C.J."/>
            <person name="Klingler M."/>
            <person name="Lorenzen M."/>
            <person name="Richards S."/>
            <person name="Roth S."/>
            <person name="Schroder R."/>
            <person name="Tautz D."/>
            <person name="Zdobnov E.M."/>
            <person name="Muzny D."/>
            <person name="Gibbs R.A."/>
            <person name="Weinstock G.M."/>
            <person name="Attaway T."/>
            <person name="Bell S."/>
            <person name="Buhay C.J."/>
            <person name="Chandrabose M.N."/>
            <person name="Chavez D."/>
            <person name="Clerk-Blankenburg K.P."/>
            <person name="Cree A."/>
            <person name="Dao M."/>
            <person name="Davis C."/>
            <person name="Chacko J."/>
            <person name="Dinh H."/>
            <person name="Dugan-Rocha S."/>
            <person name="Fowler G."/>
            <person name="Garner T.T."/>
            <person name="Garnes J."/>
            <person name="Gnirke A."/>
            <person name="Hawes A."/>
            <person name="Hernandez J."/>
            <person name="Hines S."/>
            <person name="Holder M."/>
            <person name="Hume J."/>
            <person name="Jhangiani S.N."/>
            <person name="Joshi V."/>
            <person name="Khan Z.M."/>
            <person name="Jackson L."/>
            <person name="Kovar C."/>
            <person name="Kowis A."/>
            <person name="Lee S."/>
            <person name="Lewis L.R."/>
            <person name="Margolis J."/>
            <person name="Morgan M."/>
            <person name="Nazareth L.V."/>
            <person name="Nguyen N."/>
            <person name="Okwuonu G."/>
            <person name="Parker D."/>
            <person name="Richards S."/>
            <person name="Ruiz S.J."/>
            <person name="Santibanez J."/>
            <person name="Savard J."/>
            <person name="Scherer S.E."/>
            <person name="Schneider B."/>
            <person name="Sodergren E."/>
            <person name="Tautz D."/>
            <person name="Vattahil S."/>
            <person name="Villasana D."/>
            <person name="White C.S."/>
            <person name="Wright R."/>
            <person name="Park Y."/>
            <person name="Beeman R.W."/>
            <person name="Lord J."/>
            <person name="Oppert B."/>
            <person name="Lorenzen M."/>
            <person name="Brown S."/>
            <person name="Wang L."/>
            <person name="Savard J."/>
            <person name="Tautz D."/>
            <person name="Richards S."/>
            <person name="Weinstock G."/>
            <person name="Gibbs R.A."/>
            <person name="Liu Y."/>
            <person name="Worley K."/>
            <person name="Weinstock G."/>
            <person name="Elsik C.G."/>
            <person name="Reese J.T."/>
            <person name="Elhaik E."/>
            <person name="Landan G."/>
            <person name="Graur D."/>
            <person name="Arensburger P."/>
            <person name="Atkinson P."/>
            <person name="Beeman R.W."/>
            <person name="Beidler J."/>
            <person name="Brown S.J."/>
            <person name="Demuth J.P."/>
            <person name="Drury D.W."/>
            <person name="Du Y.Z."/>
            <person name="Fujiwara H."/>
            <person name="Lorenzen M."/>
            <person name="Maselli V."/>
            <person name="Osanai M."/>
            <person name="Park Y."/>
            <person name="Robertson H.M."/>
            <person name="Tu Z."/>
            <person name="Wang J.J."/>
            <person name="Wang S."/>
            <person name="Richards S."/>
            <person name="Song H."/>
            <person name="Zhang L."/>
            <person name="Sodergren E."/>
            <person name="Werner D."/>
            <person name="Stanke M."/>
            <person name="Morgenstern B."/>
            <person name="Solovyev V."/>
            <person name="Kosarev P."/>
            <person name="Brown G."/>
            <person name="Chen H.C."/>
            <person name="Ermolaeva O."/>
            <person name="Hlavina W."/>
            <person name="Kapustin Y."/>
            <person name="Kiryutin B."/>
            <person name="Kitts P."/>
            <person name="Maglott D."/>
            <person name="Pruitt K."/>
            <person name="Sapojnikov V."/>
            <person name="Souvorov A."/>
            <person name="Mackey A.J."/>
            <person name="Waterhouse R.M."/>
            <person name="Wyder S."/>
            <person name="Zdobnov E.M."/>
            <person name="Zdobnov E.M."/>
            <person name="Wyder S."/>
            <person name="Kriventseva E.V."/>
            <person name="Kadowaki T."/>
            <person name="Bork P."/>
            <person name="Aranda M."/>
            <person name="Bao R."/>
            <person name="Beermann A."/>
            <person name="Berns N."/>
            <person name="Bolognesi R."/>
            <person name="Bonneton F."/>
            <person name="Bopp D."/>
            <person name="Brown S.J."/>
            <person name="Bucher G."/>
            <person name="Butts T."/>
            <person name="Chaumot A."/>
            <person name="Denell R.E."/>
            <person name="Ferrier D.E."/>
            <person name="Friedrich M."/>
            <person name="Gordon C.M."/>
            <person name="Jindra M."/>
            <person name="Klingler M."/>
            <person name="Lan Q."/>
            <person name="Lattorff H.M."/>
            <person name="Laudet V."/>
            <person name="von Levetsow C."/>
            <person name="Liu Z."/>
            <person name="Lutz R."/>
            <person name="Lynch J.A."/>
            <person name="da Fonseca R.N."/>
            <person name="Posnien N."/>
            <person name="Reuter R."/>
            <person name="Roth S."/>
            <person name="Savard J."/>
            <person name="Schinko J.B."/>
            <person name="Schmitt C."/>
            <person name="Schoppmeier M."/>
            <person name="Schroder R."/>
            <person name="Shippy T.D."/>
            <person name="Simonnet F."/>
            <person name="Marques-Souza H."/>
            <person name="Tautz D."/>
            <person name="Tomoyasu Y."/>
            <person name="Trauner J."/>
            <person name="Van der Zee M."/>
            <person name="Vervoort M."/>
            <person name="Wittkopp N."/>
            <person name="Wimmer E.A."/>
            <person name="Yang X."/>
            <person name="Jones A.K."/>
            <person name="Sattelle D.B."/>
            <person name="Ebert P.R."/>
            <person name="Nelson D."/>
            <person name="Scott J.G."/>
            <person name="Beeman R.W."/>
            <person name="Muthukrishnan S."/>
            <person name="Kramer K.J."/>
            <person name="Arakane Y."/>
            <person name="Beeman R.W."/>
            <person name="Zhu Q."/>
            <person name="Hogenkamp D."/>
            <person name="Dixit R."/>
            <person name="Oppert B."/>
            <person name="Jiang H."/>
            <person name="Zou Z."/>
            <person name="Marshall J."/>
            <person name="Elpidina E."/>
            <person name="Vinokurov K."/>
            <person name="Oppert C."/>
            <person name="Zou Z."/>
            <person name="Evans J."/>
            <person name="Lu Z."/>
            <person name="Zhao P."/>
            <person name="Sumathipala N."/>
            <person name="Altincicek B."/>
            <person name="Vilcinskas A."/>
            <person name="Williams M."/>
            <person name="Hultmark D."/>
            <person name="Hetru C."/>
            <person name="Jiang H."/>
            <person name="Grimmelikhuijzen C.J."/>
            <person name="Hauser F."/>
            <person name="Cazzamali G."/>
            <person name="Williamson M."/>
            <person name="Park Y."/>
            <person name="Li B."/>
            <person name="Tanaka Y."/>
            <person name="Predel R."/>
            <person name="Neupert S."/>
            <person name="Schachtner J."/>
            <person name="Verleyen P."/>
            <person name="Raible F."/>
            <person name="Bork P."/>
            <person name="Friedrich M."/>
            <person name="Walden K.K."/>
            <person name="Robertson H.M."/>
            <person name="Angeli S."/>
            <person name="Foret S."/>
            <person name="Bucher G."/>
            <person name="Schuetz S."/>
            <person name="Maleszka R."/>
            <person name="Wimmer E.A."/>
            <person name="Beeman R.W."/>
            <person name="Lorenzen M."/>
            <person name="Tomoyasu Y."/>
            <person name="Miller S.C."/>
            <person name="Grossmann D."/>
            <person name="Bucher G."/>
        </authorList>
    </citation>
    <scope>NUCLEOTIDE SEQUENCE [LARGE SCALE GENOMIC DNA]</scope>
    <source>
        <strain evidence="2 3">Georgia GA2</strain>
    </source>
</reference>
<protein>
    <submittedName>
        <fullName evidence="2">Uncharacterized protein</fullName>
    </submittedName>
</protein>
<evidence type="ECO:0000313" key="2">
    <source>
        <dbReference type="EMBL" id="EFA12168.1"/>
    </source>
</evidence>
<gene>
    <name evidence="2" type="primary">GLEAN_02319</name>
    <name evidence="2" type="ORF">TcasGA2_TC002319</name>
</gene>
<dbReference type="Proteomes" id="UP000007266">
    <property type="component" value="Unassembled WGS sequence"/>
</dbReference>
<feature type="compositionally biased region" description="Polar residues" evidence="1">
    <location>
        <begin position="90"/>
        <end position="101"/>
    </location>
</feature>
<dbReference type="AlphaFoldDB" id="D7EHW0"/>
<sequence>MERKEIFKTVGGAKVSVIKDPTFDMTMAILNKKTVLEFPSICDGDRNEPSSCRQENNYAVANAKEARGIEETEEDDEEEAMPVSDKRIEATQSKNQLQLKT</sequence>
<feature type="region of interest" description="Disordered" evidence="1">
    <location>
        <begin position="63"/>
        <end position="101"/>
    </location>
</feature>
<keyword evidence="3" id="KW-1185">Reference proteome</keyword>
<proteinExistence type="predicted"/>
<dbReference type="InParanoid" id="D7EHW0"/>